<name>A0A5J4RS14_9ZZZZ</name>
<feature type="transmembrane region" description="Helical" evidence="2">
    <location>
        <begin position="79"/>
        <end position="98"/>
    </location>
</feature>
<organism evidence="3">
    <name type="scientific">termite gut metagenome</name>
    <dbReference type="NCBI Taxonomy" id="433724"/>
    <lineage>
        <taxon>unclassified sequences</taxon>
        <taxon>metagenomes</taxon>
        <taxon>organismal metagenomes</taxon>
    </lineage>
</organism>
<evidence type="ECO:0000256" key="1">
    <source>
        <dbReference type="SAM" id="Coils"/>
    </source>
</evidence>
<evidence type="ECO:0000313" key="3">
    <source>
        <dbReference type="EMBL" id="KAA6336514.1"/>
    </source>
</evidence>
<proteinExistence type="predicted"/>
<keyword evidence="2" id="KW-0472">Membrane</keyword>
<feature type="coiled-coil region" evidence="1">
    <location>
        <begin position="141"/>
        <end position="192"/>
    </location>
</feature>
<accession>A0A5J4RS14</accession>
<keyword evidence="2" id="KW-0812">Transmembrane</keyword>
<sequence>MSTDKMNSAYVSEMFEEIKELAKQIKNKLMETKPVPESAPIDVTAVNALTERLETVIEESRKSTKHEHRHIIEIGSSKVFLSMVVMVLTILGLSYAIGEQRETISQYKNNDLKYRYIKIHGQATEQNLYQLERWFEYPDSIKIIRKNVEKYEQLVREQAEKIERTKQNAAEVEQLQKEVETIKKKNGNIKNQ</sequence>
<keyword evidence="1" id="KW-0175">Coiled coil</keyword>
<gene>
    <name evidence="3" type="ORF">EZS27_015330</name>
</gene>
<evidence type="ECO:0000256" key="2">
    <source>
        <dbReference type="SAM" id="Phobius"/>
    </source>
</evidence>
<dbReference type="AlphaFoldDB" id="A0A5J4RS14"/>
<protein>
    <submittedName>
        <fullName evidence="3">Uncharacterized protein</fullName>
    </submittedName>
</protein>
<keyword evidence="2" id="KW-1133">Transmembrane helix</keyword>
<dbReference type="EMBL" id="SNRY01000784">
    <property type="protein sequence ID" value="KAA6336514.1"/>
    <property type="molecule type" value="Genomic_DNA"/>
</dbReference>
<comment type="caution">
    <text evidence="3">The sequence shown here is derived from an EMBL/GenBank/DDBJ whole genome shotgun (WGS) entry which is preliminary data.</text>
</comment>
<reference evidence="3" key="1">
    <citation type="submission" date="2019-03" db="EMBL/GenBank/DDBJ databases">
        <title>Single cell metagenomics reveals metabolic interactions within the superorganism composed of flagellate Streblomastix strix and complex community of Bacteroidetes bacteria on its surface.</title>
        <authorList>
            <person name="Treitli S.C."/>
            <person name="Kolisko M."/>
            <person name="Husnik F."/>
            <person name="Keeling P."/>
            <person name="Hampl V."/>
        </authorList>
    </citation>
    <scope>NUCLEOTIDE SEQUENCE</scope>
    <source>
        <strain evidence="3">STM</strain>
    </source>
</reference>